<keyword evidence="1" id="KW-0547">Nucleotide-binding</keyword>
<dbReference type="SUPFAM" id="SSF52540">
    <property type="entry name" value="P-loop containing nucleoside triphosphate hydrolases"/>
    <property type="match status" value="1"/>
</dbReference>
<dbReference type="InterPro" id="IPR003439">
    <property type="entry name" value="ABC_transporter-like_ATP-bd"/>
</dbReference>
<dbReference type="GO" id="GO:0005524">
    <property type="term" value="F:ATP binding"/>
    <property type="evidence" value="ECO:0007669"/>
    <property type="project" value="UniProtKB-KW"/>
</dbReference>
<reference evidence="4" key="1">
    <citation type="submission" date="2018-05" db="EMBL/GenBank/DDBJ databases">
        <authorList>
            <person name="Lanie J.A."/>
            <person name="Ng W.-L."/>
            <person name="Kazmierczak K.M."/>
            <person name="Andrzejewski T.M."/>
            <person name="Davidsen T.M."/>
            <person name="Wayne K.J."/>
            <person name="Tettelin H."/>
            <person name="Glass J.I."/>
            <person name="Rusch D."/>
            <person name="Podicherti R."/>
            <person name="Tsui H.-C.T."/>
            <person name="Winkler M.E."/>
        </authorList>
    </citation>
    <scope>NUCLEOTIDE SEQUENCE</scope>
</reference>
<gene>
    <name evidence="4" type="ORF">METZ01_LOCUS97653</name>
</gene>
<dbReference type="PANTHER" id="PTHR43582">
    <property type="entry name" value="LINEARMYCIN RESISTANCE ATP-BINDING PROTEIN LNRL"/>
    <property type="match status" value="1"/>
</dbReference>
<dbReference type="Gene3D" id="3.40.50.300">
    <property type="entry name" value="P-loop containing nucleotide triphosphate hydrolases"/>
    <property type="match status" value="1"/>
</dbReference>
<sequence>MGTSFALLGPNGSGKTTLFRIASTLLRPTSGTVRVCGEDVQASANRVRRNLGVMFQSPALDSRLTVKENLHHHGRLYGISGHNLSTRIAELLHLIHVDDRANALVGTLSGGLQRRVELAKALLPAPTVLLLDEPCTGIDPSARRDVWKHLQMLRRTKGTTIVVNTHLMEEASECDVVGILHKGRLVACGSPALLTANLGDDIIFVSSQNLEVLASRIKARFDTHVDIVENRLRLQQPRAHEFIPGLVEAFPGEIDAITFGKPTLEDVFMHHTGQALH</sequence>
<dbReference type="InterPro" id="IPR003593">
    <property type="entry name" value="AAA+_ATPase"/>
</dbReference>
<keyword evidence="2" id="KW-0067">ATP-binding</keyword>
<evidence type="ECO:0000259" key="3">
    <source>
        <dbReference type="PROSITE" id="PS50893"/>
    </source>
</evidence>
<dbReference type="EMBL" id="UINC01010035">
    <property type="protein sequence ID" value="SVA44799.1"/>
    <property type="molecule type" value="Genomic_DNA"/>
</dbReference>
<dbReference type="GO" id="GO:0016887">
    <property type="term" value="F:ATP hydrolysis activity"/>
    <property type="evidence" value="ECO:0007669"/>
    <property type="project" value="InterPro"/>
</dbReference>
<dbReference type="SMART" id="SM00382">
    <property type="entry name" value="AAA"/>
    <property type="match status" value="1"/>
</dbReference>
<organism evidence="4">
    <name type="scientific">marine metagenome</name>
    <dbReference type="NCBI Taxonomy" id="408172"/>
    <lineage>
        <taxon>unclassified sequences</taxon>
        <taxon>metagenomes</taxon>
        <taxon>ecological metagenomes</taxon>
    </lineage>
</organism>
<dbReference type="PANTHER" id="PTHR43582:SF5">
    <property type="entry name" value="ABC TRANSPORTER"/>
    <property type="match status" value="1"/>
</dbReference>
<evidence type="ECO:0000256" key="2">
    <source>
        <dbReference type="ARBA" id="ARBA00022840"/>
    </source>
</evidence>
<accession>A0A381VWW3</accession>
<protein>
    <recommendedName>
        <fullName evidence="3">ABC transporter domain-containing protein</fullName>
    </recommendedName>
</protein>
<dbReference type="InterPro" id="IPR027417">
    <property type="entry name" value="P-loop_NTPase"/>
</dbReference>
<feature type="domain" description="ABC transporter" evidence="3">
    <location>
        <begin position="1"/>
        <end position="207"/>
    </location>
</feature>
<dbReference type="PROSITE" id="PS50893">
    <property type="entry name" value="ABC_TRANSPORTER_2"/>
    <property type="match status" value="1"/>
</dbReference>
<evidence type="ECO:0000256" key="1">
    <source>
        <dbReference type="ARBA" id="ARBA00022741"/>
    </source>
</evidence>
<dbReference type="Pfam" id="PF00005">
    <property type="entry name" value="ABC_tran"/>
    <property type="match status" value="1"/>
</dbReference>
<name>A0A381VWW3_9ZZZZ</name>
<dbReference type="AlphaFoldDB" id="A0A381VWW3"/>
<evidence type="ECO:0000313" key="4">
    <source>
        <dbReference type="EMBL" id="SVA44799.1"/>
    </source>
</evidence>
<proteinExistence type="predicted"/>